<reference evidence="2 3" key="1">
    <citation type="journal article" date="2011" name="J. Bacteriol.">
        <title>Complete genome sequence of the hemotrophic Mycoplasma suis strain KI3806.</title>
        <authorList>
            <person name="Oehlerking J."/>
            <person name="Kube M."/>
            <person name="Felder K.M."/>
            <person name="Matter D."/>
            <person name="Wittenbrink M.M."/>
            <person name="Schwarzenbach S."/>
            <person name="Kramer M.M."/>
            <person name="Hoelzle K."/>
            <person name="Hoelzle L.E."/>
        </authorList>
    </citation>
    <scope>NUCLEOTIDE SEQUENCE [LARGE SCALE GENOMIC DNA]</scope>
    <source>
        <strain evidence="3">KI_3806</strain>
    </source>
</reference>
<keyword evidence="1" id="KW-0812">Transmembrane</keyword>
<evidence type="ECO:0000256" key="1">
    <source>
        <dbReference type="SAM" id="Phobius"/>
    </source>
</evidence>
<evidence type="ECO:0000313" key="2">
    <source>
        <dbReference type="EMBL" id="CBZ40761.1"/>
    </source>
</evidence>
<name>F0V280_MYCS3</name>
<feature type="transmembrane region" description="Helical" evidence="1">
    <location>
        <begin position="6"/>
        <end position="27"/>
    </location>
</feature>
<protein>
    <submittedName>
        <fullName evidence="2">Uncharacterized protein</fullName>
    </submittedName>
</protein>
<dbReference type="EMBL" id="FQ790233">
    <property type="protein sequence ID" value="CBZ40761.1"/>
    <property type="molecule type" value="Genomic_DNA"/>
</dbReference>
<dbReference type="HOGENOM" id="CLU_1784759_0_0_14"/>
<dbReference type="KEGG" id="msk:MSUIS_06680"/>
<accession>F0V280</accession>
<dbReference type="AlphaFoldDB" id="F0V280"/>
<keyword evidence="1" id="KW-1133">Transmembrane helix</keyword>
<gene>
    <name evidence="2" type="ORF">MSUIS_06680</name>
</gene>
<dbReference type="RefSeq" id="WP_013609362.1">
    <property type="nucleotide sequence ID" value="NC_015153.1"/>
</dbReference>
<evidence type="ECO:0000313" key="3">
    <source>
        <dbReference type="Proteomes" id="UP000008645"/>
    </source>
</evidence>
<organism evidence="2 3">
    <name type="scientific">Mycoplasma suis (strain KI_3806)</name>
    <dbReference type="NCBI Taxonomy" id="708248"/>
    <lineage>
        <taxon>Bacteria</taxon>
        <taxon>Bacillati</taxon>
        <taxon>Mycoplasmatota</taxon>
        <taxon>Mollicutes</taxon>
        <taxon>Mycoplasmataceae</taxon>
        <taxon>Mycoplasma</taxon>
    </lineage>
</organism>
<keyword evidence="1" id="KW-0472">Membrane</keyword>
<dbReference type="Proteomes" id="UP000008645">
    <property type="component" value="Chromosome"/>
</dbReference>
<proteinExistence type="predicted"/>
<sequence>MNWITVIPLLLVGGGIGVFSQFARHWAQGTSWFERKKHGMQMDREDGKSLPINGTNVVLMGNGWEGFATELERILKSKGEVHEITTIGKIGDGQETICRLGETNGKQIRAKSLWDKDVVWTGKIDEKGVSCFKQGSQGQSSPKKK</sequence>